<keyword evidence="7 17" id="KW-1133">Transmembrane helix</keyword>
<keyword evidence="6" id="KW-0573">Peptidoglycan synthesis</keyword>
<dbReference type="GO" id="GO:0008955">
    <property type="term" value="F:peptidoglycan glycosyltransferase activity"/>
    <property type="evidence" value="ECO:0007669"/>
    <property type="project" value="UniProtKB-EC"/>
</dbReference>
<dbReference type="Pfam" id="PF01098">
    <property type="entry name" value="FTSW_RODA_SPOVE"/>
    <property type="match status" value="1"/>
</dbReference>
<evidence type="ECO:0000256" key="14">
    <source>
        <dbReference type="ARBA" id="ARBA00044770"/>
    </source>
</evidence>
<dbReference type="GO" id="GO:0051301">
    <property type="term" value="P:cell division"/>
    <property type="evidence" value="ECO:0007669"/>
    <property type="project" value="InterPro"/>
</dbReference>
<evidence type="ECO:0000256" key="8">
    <source>
        <dbReference type="ARBA" id="ARBA00023136"/>
    </source>
</evidence>
<feature type="transmembrane region" description="Helical" evidence="17">
    <location>
        <begin position="89"/>
        <end position="109"/>
    </location>
</feature>
<keyword evidence="4 17" id="KW-0812">Transmembrane</keyword>
<evidence type="ECO:0000256" key="11">
    <source>
        <dbReference type="ARBA" id="ARBA00038053"/>
    </source>
</evidence>
<comment type="catalytic activity">
    <reaction evidence="15">
        <text>[GlcNAc-(1-&gt;4)-Mur2Ac(oyl-L-Ala-gamma-D-Glu-L-Lys-D-Ala-D-Ala)](n)-di-trans,octa-cis-undecaprenyl diphosphate + beta-D-GlcNAc-(1-&gt;4)-Mur2Ac(oyl-L-Ala-gamma-D-Glu-L-Lys-D-Ala-D-Ala)-di-trans,octa-cis-undecaprenyl diphosphate = [GlcNAc-(1-&gt;4)-Mur2Ac(oyl-L-Ala-gamma-D-Glu-L-Lys-D-Ala-D-Ala)](n+1)-di-trans,octa-cis-undecaprenyl diphosphate + di-trans,octa-cis-undecaprenyl diphosphate + H(+)</text>
        <dbReference type="Rhea" id="RHEA:23708"/>
        <dbReference type="Rhea" id="RHEA-COMP:9602"/>
        <dbReference type="Rhea" id="RHEA-COMP:9603"/>
        <dbReference type="ChEBI" id="CHEBI:15378"/>
        <dbReference type="ChEBI" id="CHEBI:58405"/>
        <dbReference type="ChEBI" id="CHEBI:60033"/>
        <dbReference type="ChEBI" id="CHEBI:78435"/>
        <dbReference type="EC" id="2.4.99.28"/>
    </reaction>
</comment>
<keyword evidence="19" id="KW-1185">Reference proteome</keyword>
<protein>
    <recommendedName>
        <fullName evidence="12">Probable peptidoglycan glycosyltransferase FtsW</fullName>
        <ecNumber evidence="14">2.4.99.28</ecNumber>
    </recommendedName>
    <alternativeName>
        <fullName evidence="13">Cell division protein FtsW</fullName>
    </alternativeName>
    <alternativeName>
        <fullName evidence="10">Cell wall polymerase</fullName>
    </alternativeName>
    <alternativeName>
        <fullName evidence="9">Peptidoglycan polymerase</fullName>
    </alternativeName>
</protein>
<dbReference type="PANTHER" id="PTHR30474">
    <property type="entry name" value="CELL CYCLE PROTEIN"/>
    <property type="match status" value="1"/>
</dbReference>
<evidence type="ECO:0000256" key="4">
    <source>
        <dbReference type="ARBA" id="ARBA00022692"/>
    </source>
</evidence>
<feature type="transmembrane region" description="Helical" evidence="17">
    <location>
        <begin position="129"/>
        <end position="149"/>
    </location>
</feature>
<evidence type="ECO:0000256" key="1">
    <source>
        <dbReference type="ARBA" id="ARBA00004141"/>
    </source>
</evidence>
<evidence type="ECO:0000313" key="18">
    <source>
        <dbReference type="EMBL" id="TGG40127.1"/>
    </source>
</evidence>
<proteinExistence type="inferred from homology"/>
<dbReference type="GO" id="GO:0015648">
    <property type="term" value="F:lipid-linked peptidoglycan transporter activity"/>
    <property type="evidence" value="ECO:0007669"/>
    <property type="project" value="TreeGrafter"/>
</dbReference>
<dbReference type="GO" id="GO:0009252">
    <property type="term" value="P:peptidoglycan biosynthetic process"/>
    <property type="evidence" value="ECO:0007669"/>
    <property type="project" value="UniProtKB-KW"/>
</dbReference>
<feature type="transmembrane region" description="Helical" evidence="17">
    <location>
        <begin position="205"/>
        <end position="225"/>
    </location>
</feature>
<evidence type="ECO:0000256" key="10">
    <source>
        <dbReference type="ARBA" id="ARBA00033270"/>
    </source>
</evidence>
<accession>A0A4Z0V6Z9</accession>
<evidence type="ECO:0000256" key="6">
    <source>
        <dbReference type="ARBA" id="ARBA00022984"/>
    </source>
</evidence>
<dbReference type="GO" id="GO:0032153">
    <property type="term" value="C:cell division site"/>
    <property type="evidence" value="ECO:0007669"/>
    <property type="project" value="TreeGrafter"/>
</dbReference>
<feature type="transmembrane region" description="Helical" evidence="17">
    <location>
        <begin position="354"/>
        <end position="376"/>
    </location>
</feature>
<dbReference type="EMBL" id="SJSA01000001">
    <property type="protein sequence ID" value="TGG40127.1"/>
    <property type="molecule type" value="Genomic_DNA"/>
</dbReference>
<comment type="similarity">
    <text evidence="11">Belongs to the SEDS family. FtsW subfamily.</text>
</comment>
<dbReference type="Proteomes" id="UP000297635">
    <property type="component" value="Unassembled WGS sequence"/>
</dbReference>
<dbReference type="PANTHER" id="PTHR30474:SF2">
    <property type="entry name" value="PEPTIDOGLYCAN GLYCOSYLTRANSFERASE FTSW-RELATED"/>
    <property type="match status" value="1"/>
</dbReference>
<comment type="caution">
    <text evidence="18">The sequence shown here is derived from an EMBL/GenBank/DDBJ whole genome shotgun (WGS) entry which is preliminary data.</text>
</comment>
<evidence type="ECO:0000256" key="17">
    <source>
        <dbReference type="SAM" id="Phobius"/>
    </source>
</evidence>
<evidence type="ECO:0000256" key="7">
    <source>
        <dbReference type="ARBA" id="ARBA00022989"/>
    </source>
</evidence>
<sequence>MNASPSTASPAPEAVAQTKPKALARSDKHIWGIFIVLCIISVIELYSASSREVAASSIGVIGPIVRHLFMLGMGVAITWILSRRHYSDFAIFTVVFSALSAVAMLYVMFYGNYVNGARRSFSLLGIGVYPAEMVKISAVLLVALVMTLNQDPHGVGITKKGMIWSGVVIMFFSALLIEQGLTNTLLLIAITYSMMLIGGVRWLHLISLTAFYAMCGVFFVGYLYFTEVNNDIPADASQAVELADDGSVGRKPSRIETWIARMSRHSSDSIPKWEIEPVGKNRQEILSYMAQANGGIHGVGPGNSRESARLPLAFSDYIYAIVVEELGLIGGVAVLILYLWLLARAAGIASRCSITYPALIVMGMAVMIAFQALFHMGIVTGVFPVSGQPLPLISKGGTSIIVTCIAFGIMLSVSRTASRHGNKKHEISEEKESLPEQLRDENKMQL</sequence>
<keyword evidence="2" id="KW-0328">Glycosyltransferase</keyword>
<evidence type="ECO:0000256" key="13">
    <source>
        <dbReference type="ARBA" id="ARBA00041418"/>
    </source>
</evidence>
<dbReference type="InterPro" id="IPR001182">
    <property type="entry name" value="FtsW/RodA"/>
</dbReference>
<dbReference type="AlphaFoldDB" id="A0A4Z0V6Z9"/>
<dbReference type="GO" id="GO:0008360">
    <property type="term" value="P:regulation of cell shape"/>
    <property type="evidence" value="ECO:0007669"/>
    <property type="project" value="UniProtKB-KW"/>
</dbReference>
<evidence type="ECO:0000313" key="19">
    <source>
        <dbReference type="Proteomes" id="UP000297635"/>
    </source>
</evidence>
<dbReference type="GeneID" id="82149184"/>
<organism evidence="18 19">
    <name type="scientific">Duncaniella freteri</name>
    <dbReference type="NCBI Taxonomy" id="2530391"/>
    <lineage>
        <taxon>Bacteria</taxon>
        <taxon>Pseudomonadati</taxon>
        <taxon>Bacteroidota</taxon>
        <taxon>Bacteroidia</taxon>
        <taxon>Bacteroidales</taxon>
        <taxon>Muribaculaceae</taxon>
        <taxon>Duncaniella</taxon>
    </lineage>
</organism>
<feature type="transmembrane region" description="Helical" evidence="17">
    <location>
        <begin position="317"/>
        <end position="342"/>
    </location>
</feature>
<evidence type="ECO:0000256" key="9">
    <source>
        <dbReference type="ARBA" id="ARBA00032370"/>
    </source>
</evidence>
<feature type="region of interest" description="Disordered" evidence="16">
    <location>
        <begin position="421"/>
        <end position="446"/>
    </location>
</feature>
<reference evidence="18 19" key="1">
    <citation type="submission" date="2019-02" db="EMBL/GenBank/DDBJ databases">
        <title>Isolation and identification of novel species under the genus Muribaculum.</title>
        <authorList>
            <person name="Miyake S."/>
            <person name="Ding Y."/>
            <person name="Low A."/>
            <person name="Soh M."/>
            <person name="Seedorf H."/>
        </authorList>
    </citation>
    <scope>NUCLEOTIDE SEQUENCE [LARGE SCALE GENOMIC DNA]</scope>
    <source>
        <strain evidence="18 19">TLL-A3</strain>
    </source>
</reference>
<name>A0A4Z0V6Z9_9BACT</name>
<evidence type="ECO:0000256" key="3">
    <source>
        <dbReference type="ARBA" id="ARBA00022679"/>
    </source>
</evidence>
<feature type="transmembrane region" description="Helical" evidence="17">
    <location>
        <begin position="396"/>
        <end position="414"/>
    </location>
</feature>
<dbReference type="GO" id="GO:0005886">
    <property type="term" value="C:plasma membrane"/>
    <property type="evidence" value="ECO:0007669"/>
    <property type="project" value="TreeGrafter"/>
</dbReference>
<evidence type="ECO:0000256" key="12">
    <source>
        <dbReference type="ARBA" id="ARBA00041185"/>
    </source>
</evidence>
<keyword evidence="3" id="KW-0808">Transferase</keyword>
<evidence type="ECO:0000256" key="5">
    <source>
        <dbReference type="ARBA" id="ARBA00022960"/>
    </source>
</evidence>
<feature type="transmembrane region" description="Helical" evidence="17">
    <location>
        <begin position="60"/>
        <end position="82"/>
    </location>
</feature>
<dbReference type="EC" id="2.4.99.28" evidence="14"/>
<gene>
    <name evidence="18" type="ORF">EZ315_05210</name>
</gene>
<dbReference type="RefSeq" id="WP_135471143.1">
    <property type="nucleotide sequence ID" value="NZ_CASCNC010000037.1"/>
</dbReference>
<comment type="subcellular location">
    <subcellularLocation>
        <location evidence="1">Membrane</location>
        <topology evidence="1">Multi-pass membrane protein</topology>
    </subcellularLocation>
</comment>
<feature type="compositionally biased region" description="Basic and acidic residues" evidence="16">
    <location>
        <begin position="424"/>
        <end position="446"/>
    </location>
</feature>
<keyword evidence="8 17" id="KW-0472">Membrane</keyword>
<keyword evidence="5" id="KW-0133">Cell shape</keyword>
<evidence type="ECO:0000256" key="15">
    <source>
        <dbReference type="ARBA" id="ARBA00049902"/>
    </source>
</evidence>
<evidence type="ECO:0000256" key="16">
    <source>
        <dbReference type="SAM" id="MobiDB-lite"/>
    </source>
</evidence>
<evidence type="ECO:0000256" key="2">
    <source>
        <dbReference type="ARBA" id="ARBA00022676"/>
    </source>
</evidence>
<feature type="transmembrane region" description="Helical" evidence="17">
    <location>
        <begin position="29"/>
        <end position="48"/>
    </location>
</feature>